<organism evidence="1 2">
    <name type="scientific">Oceanobacillus polygoni</name>
    <dbReference type="NCBI Taxonomy" id="1235259"/>
    <lineage>
        <taxon>Bacteria</taxon>
        <taxon>Bacillati</taxon>
        <taxon>Bacillota</taxon>
        <taxon>Bacilli</taxon>
        <taxon>Bacillales</taxon>
        <taxon>Bacillaceae</taxon>
        <taxon>Oceanobacillus</taxon>
    </lineage>
</organism>
<comment type="caution">
    <text evidence="1">The sequence shown here is derived from an EMBL/GenBank/DDBJ whole genome shotgun (WGS) entry which is preliminary data.</text>
</comment>
<dbReference type="Proteomes" id="UP001138793">
    <property type="component" value="Unassembled WGS sequence"/>
</dbReference>
<protein>
    <submittedName>
        <fullName evidence="1">Uncharacterized protein</fullName>
    </submittedName>
</protein>
<accession>A0A9X0YWB4</accession>
<keyword evidence="2" id="KW-1185">Reference proteome</keyword>
<evidence type="ECO:0000313" key="1">
    <source>
        <dbReference type="EMBL" id="MBP2079848.1"/>
    </source>
</evidence>
<evidence type="ECO:0000313" key="2">
    <source>
        <dbReference type="Proteomes" id="UP001138793"/>
    </source>
</evidence>
<sequence length="63" mass="7386">MKANKLCALRFNEKKLTEHLVKSAFLAGLTISSTFVGRKRFTFYHFLKSILRLNQNDAFHVQR</sequence>
<dbReference type="EMBL" id="JAGGMB010000022">
    <property type="protein sequence ID" value="MBP2079848.1"/>
    <property type="molecule type" value="Genomic_DNA"/>
</dbReference>
<reference evidence="1" key="1">
    <citation type="submission" date="2021-03" db="EMBL/GenBank/DDBJ databases">
        <title>Genomic Encyclopedia of Type Strains, Phase IV (KMG-IV): sequencing the most valuable type-strain genomes for metagenomic binning, comparative biology and taxonomic classification.</title>
        <authorList>
            <person name="Goeker M."/>
        </authorList>
    </citation>
    <scope>NUCLEOTIDE SEQUENCE</scope>
    <source>
        <strain evidence="1">DSM 107338</strain>
    </source>
</reference>
<name>A0A9X0YWB4_9BACI</name>
<gene>
    <name evidence="1" type="ORF">J2Z64_004155</name>
</gene>
<proteinExistence type="predicted"/>
<dbReference type="AlphaFoldDB" id="A0A9X0YWB4"/>